<sequence>MTGTDRPTREHQDALDDLVRGRWMGRCVVLHDAAGEPAELHFWGYSGD</sequence>
<dbReference type="Proteomes" id="UP001290101">
    <property type="component" value="Unassembled WGS sequence"/>
</dbReference>
<proteinExistence type="predicted"/>
<dbReference type="EMBL" id="JAXOTQ010000018">
    <property type="protein sequence ID" value="MDZ5490936.1"/>
    <property type="molecule type" value="Genomic_DNA"/>
</dbReference>
<evidence type="ECO:0000313" key="1">
    <source>
        <dbReference type="EMBL" id="MDZ5490936.1"/>
    </source>
</evidence>
<dbReference type="RefSeq" id="WP_322440994.1">
    <property type="nucleotide sequence ID" value="NZ_JAXOTQ010000018.1"/>
</dbReference>
<reference evidence="1 2" key="1">
    <citation type="submission" date="2023-12" db="EMBL/GenBank/DDBJ databases">
        <title>Micromonospora sp. nov., isolated from Atacama Desert.</title>
        <authorList>
            <person name="Carro L."/>
            <person name="Golinska P."/>
            <person name="Klenk H.-P."/>
            <person name="Goodfellow M."/>
        </authorList>
    </citation>
    <scope>NUCLEOTIDE SEQUENCE [LARGE SCALE GENOMIC DNA]</scope>
    <source>
        <strain evidence="1 2">4G53</strain>
    </source>
</reference>
<keyword evidence="2" id="KW-1185">Reference proteome</keyword>
<comment type="caution">
    <text evidence="1">The sequence shown here is derived from an EMBL/GenBank/DDBJ whole genome shotgun (WGS) entry which is preliminary data.</text>
</comment>
<protein>
    <recommendedName>
        <fullName evidence="3">GNAT family N-acetyltransferase</fullName>
    </recommendedName>
</protein>
<accession>A0ABU5JEC2</accession>
<evidence type="ECO:0000313" key="2">
    <source>
        <dbReference type="Proteomes" id="UP001290101"/>
    </source>
</evidence>
<gene>
    <name evidence="1" type="ORF">U2F25_15930</name>
</gene>
<organism evidence="1 2">
    <name type="scientific">Micromonospora sicca</name>
    <dbReference type="NCBI Taxonomy" id="2202420"/>
    <lineage>
        <taxon>Bacteria</taxon>
        <taxon>Bacillati</taxon>
        <taxon>Actinomycetota</taxon>
        <taxon>Actinomycetes</taxon>
        <taxon>Micromonosporales</taxon>
        <taxon>Micromonosporaceae</taxon>
        <taxon>Micromonospora</taxon>
    </lineage>
</organism>
<name>A0ABU5JEC2_9ACTN</name>
<evidence type="ECO:0008006" key="3">
    <source>
        <dbReference type="Google" id="ProtNLM"/>
    </source>
</evidence>